<dbReference type="PROSITE" id="PS50042">
    <property type="entry name" value="CNMP_BINDING_3"/>
    <property type="match status" value="1"/>
</dbReference>
<dbReference type="Proteomes" id="UP000095280">
    <property type="component" value="Unplaced"/>
</dbReference>
<dbReference type="WBParaSite" id="maker-uti_cns_0003020-snap-gene-0.3-mRNA-1">
    <property type="protein sequence ID" value="maker-uti_cns_0003020-snap-gene-0.3-mRNA-1"/>
    <property type="gene ID" value="maker-uti_cns_0003020-snap-gene-0.3"/>
</dbReference>
<dbReference type="CDD" id="cd00038">
    <property type="entry name" value="CAP_ED"/>
    <property type="match status" value="1"/>
</dbReference>
<proteinExistence type="predicted"/>
<dbReference type="SUPFAM" id="SSF51206">
    <property type="entry name" value="cAMP-binding domain-like"/>
    <property type="match status" value="1"/>
</dbReference>
<dbReference type="PANTHER" id="PTHR23011:SF28">
    <property type="entry name" value="CYCLIC NUCLEOTIDE-BINDING DOMAIN CONTAINING PROTEIN"/>
    <property type="match status" value="1"/>
</dbReference>
<organism evidence="2 3">
    <name type="scientific">Macrostomum lignano</name>
    <dbReference type="NCBI Taxonomy" id="282301"/>
    <lineage>
        <taxon>Eukaryota</taxon>
        <taxon>Metazoa</taxon>
        <taxon>Spiralia</taxon>
        <taxon>Lophotrochozoa</taxon>
        <taxon>Platyhelminthes</taxon>
        <taxon>Rhabditophora</taxon>
        <taxon>Macrostomorpha</taxon>
        <taxon>Macrostomida</taxon>
        <taxon>Macrostomidae</taxon>
        <taxon>Macrostomum</taxon>
    </lineage>
</organism>
<name>A0A1I8GSU6_9PLAT</name>
<sequence>RSAFCCPAPMSGELLLLDRVRRALTAPPSERNEDDLSMVMAWCKDLSRGEAQRGKVCVLGELEDSVLKALVKDSVLETCEPGRLLIRQGSTGDFMYIVLSGQCEVRVSAIATAVDGSGVSGGLREGDSVRGLAGQKEIGELLGVIVGVVG</sequence>
<dbReference type="InterPro" id="IPR018490">
    <property type="entry name" value="cNMP-bd_dom_sf"/>
</dbReference>
<evidence type="ECO:0000313" key="2">
    <source>
        <dbReference type="Proteomes" id="UP000095280"/>
    </source>
</evidence>
<evidence type="ECO:0000259" key="1">
    <source>
        <dbReference type="PROSITE" id="PS50042"/>
    </source>
</evidence>
<feature type="domain" description="Cyclic nucleotide-binding" evidence="1">
    <location>
        <begin position="58"/>
        <end position="133"/>
    </location>
</feature>
<dbReference type="InterPro" id="IPR014710">
    <property type="entry name" value="RmlC-like_jellyroll"/>
</dbReference>
<dbReference type="InterPro" id="IPR000595">
    <property type="entry name" value="cNMP-bd_dom"/>
</dbReference>
<accession>A0A1I8GSU6</accession>
<dbReference type="Gene3D" id="2.60.120.10">
    <property type="entry name" value="Jelly Rolls"/>
    <property type="match status" value="1"/>
</dbReference>
<dbReference type="AlphaFoldDB" id="A0A1I8GSU6"/>
<reference evidence="3" key="1">
    <citation type="submission" date="2016-11" db="UniProtKB">
        <authorList>
            <consortium name="WormBaseParasite"/>
        </authorList>
    </citation>
    <scope>IDENTIFICATION</scope>
</reference>
<dbReference type="PANTHER" id="PTHR23011">
    <property type="entry name" value="CYCLIC NUCLEOTIDE-BINDING DOMAIN CONTAINING PROTEIN"/>
    <property type="match status" value="1"/>
</dbReference>
<evidence type="ECO:0000313" key="3">
    <source>
        <dbReference type="WBParaSite" id="maker-uti_cns_0003020-snap-gene-0.3-mRNA-1"/>
    </source>
</evidence>
<keyword evidence="2" id="KW-1185">Reference proteome</keyword>
<protein>
    <submittedName>
        <fullName evidence="3">Cyclic nucleotide-binding domain-containing protein</fullName>
    </submittedName>
</protein>